<evidence type="ECO:0000259" key="1">
    <source>
        <dbReference type="Pfam" id="PF00561"/>
    </source>
</evidence>
<name>A0ABV4QSR9_9ACTN</name>
<evidence type="ECO:0000313" key="3">
    <source>
        <dbReference type="Proteomes" id="UP001569904"/>
    </source>
</evidence>
<dbReference type="Gene3D" id="3.40.50.1820">
    <property type="entry name" value="alpha/beta hydrolase"/>
    <property type="match status" value="1"/>
</dbReference>
<gene>
    <name evidence="2" type="ORF">SM436_08120</name>
</gene>
<dbReference type="SUPFAM" id="SSF53474">
    <property type="entry name" value="alpha/beta-Hydrolases"/>
    <property type="match status" value="1"/>
</dbReference>
<dbReference type="GO" id="GO:0016787">
    <property type="term" value="F:hydrolase activity"/>
    <property type="evidence" value="ECO:0007669"/>
    <property type="project" value="UniProtKB-KW"/>
</dbReference>
<protein>
    <submittedName>
        <fullName evidence="2">Alpha/beta hydrolase</fullName>
    </submittedName>
</protein>
<dbReference type="InterPro" id="IPR000073">
    <property type="entry name" value="AB_hydrolase_1"/>
</dbReference>
<accession>A0ABV4QSR9</accession>
<keyword evidence="3" id="KW-1185">Reference proteome</keyword>
<sequence length="291" mass="30974">MASATVNGLTVGYEVIGERGRPWVLTPGGRDGRDTPGLRELASALAERGHRVLIWDRPNTGESDVCFTGASESAMQADVLAGLLAHLGMAPAVIAGGSGGSRVSLLAAARHREVAAALAVWWISGGVFGLLSIANHYCGGSIRAAWEGGMEAVAALPEWAEVLERNPGNRQRLLEMSPDEFIATLECWMAAYCPREGEPVPGLPDAEARSLGVPALVFRSGASDVHHRRETSEHLAKLLPDARLVEPPWGDGEWHERQAARTAGTAPGLFVRWPLLAPILHEWAADVLPAS</sequence>
<evidence type="ECO:0000313" key="2">
    <source>
        <dbReference type="EMBL" id="MFA1553652.1"/>
    </source>
</evidence>
<dbReference type="InterPro" id="IPR029058">
    <property type="entry name" value="AB_hydrolase_fold"/>
</dbReference>
<comment type="caution">
    <text evidence="2">The sequence shown here is derived from an EMBL/GenBank/DDBJ whole genome shotgun (WGS) entry which is preliminary data.</text>
</comment>
<organism evidence="2 3">
    <name type="scientific">Actinomadura chokoriensis</name>
    <dbReference type="NCBI Taxonomy" id="454156"/>
    <lineage>
        <taxon>Bacteria</taxon>
        <taxon>Bacillati</taxon>
        <taxon>Actinomycetota</taxon>
        <taxon>Actinomycetes</taxon>
        <taxon>Streptosporangiales</taxon>
        <taxon>Thermomonosporaceae</taxon>
        <taxon>Actinomadura</taxon>
    </lineage>
</organism>
<proteinExistence type="predicted"/>
<dbReference type="Pfam" id="PF00561">
    <property type="entry name" value="Abhydrolase_1"/>
    <property type="match status" value="1"/>
</dbReference>
<dbReference type="RefSeq" id="WP_371940042.1">
    <property type="nucleotide sequence ID" value="NZ_JAXCEH010000003.1"/>
</dbReference>
<dbReference type="EMBL" id="JAXCEH010000003">
    <property type="protein sequence ID" value="MFA1553652.1"/>
    <property type="molecule type" value="Genomic_DNA"/>
</dbReference>
<dbReference type="Proteomes" id="UP001569904">
    <property type="component" value="Unassembled WGS sequence"/>
</dbReference>
<reference evidence="2 3" key="1">
    <citation type="submission" date="2023-11" db="EMBL/GenBank/DDBJ databases">
        <title>Actinomadura monticuli sp. nov., isolated from volcanic ash.</title>
        <authorList>
            <person name="Lee S.D."/>
            <person name="Yang H."/>
            <person name="Kim I.S."/>
        </authorList>
    </citation>
    <scope>NUCLEOTIDE SEQUENCE [LARGE SCALE GENOMIC DNA]</scope>
    <source>
        <strain evidence="2 3">DSM 45346</strain>
    </source>
</reference>
<feature type="domain" description="AB hydrolase-1" evidence="1">
    <location>
        <begin position="39"/>
        <end position="117"/>
    </location>
</feature>
<keyword evidence="2" id="KW-0378">Hydrolase</keyword>